<dbReference type="Proteomes" id="UP000233837">
    <property type="component" value="Unassembled WGS sequence"/>
</dbReference>
<dbReference type="Pfam" id="PF02657">
    <property type="entry name" value="SufE"/>
    <property type="match status" value="1"/>
</dbReference>
<organism evidence="3 4">
    <name type="scientific">Dendrobium catenatum</name>
    <dbReference type="NCBI Taxonomy" id="906689"/>
    <lineage>
        <taxon>Eukaryota</taxon>
        <taxon>Viridiplantae</taxon>
        <taxon>Streptophyta</taxon>
        <taxon>Embryophyta</taxon>
        <taxon>Tracheophyta</taxon>
        <taxon>Spermatophyta</taxon>
        <taxon>Magnoliopsida</taxon>
        <taxon>Liliopsida</taxon>
        <taxon>Asparagales</taxon>
        <taxon>Orchidaceae</taxon>
        <taxon>Epidendroideae</taxon>
        <taxon>Malaxideae</taxon>
        <taxon>Dendrobiinae</taxon>
        <taxon>Dendrobium</taxon>
    </lineage>
</organism>
<dbReference type="AlphaFoldDB" id="A0A2I0X156"/>
<reference evidence="3 4" key="1">
    <citation type="journal article" date="2016" name="Sci. Rep.">
        <title>The Dendrobium catenatum Lindl. genome sequence provides insights into polysaccharide synthase, floral development and adaptive evolution.</title>
        <authorList>
            <person name="Zhang G.Q."/>
            <person name="Xu Q."/>
            <person name="Bian C."/>
            <person name="Tsai W.C."/>
            <person name="Yeh C.M."/>
            <person name="Liu K.W."/>
            <person name="Yoshida K."/>
            <person name="Zhang L.S."/>
            <person name="Chang S.B."/>
            <person name="Chen F."/>
            <person name="Shi Y."/>
            <person name="Su Y.Y."/>
            <person name="Zhang Y.Q."/>
            <person name="Chen L.J."/>
            <person name="Yin Y."/>
            <person name="Lin M."/>
            <person name="Huang H."/>
            <person name="Deng H."/>
            <person name="Wang Z.W."/>
            <person name="Zhu S.L."/>
            <person name="Zhao X."/>
            <person name="Deng C."/>
            <person name="Niu S.C."/>
            <person name="Huang J."/>
            <person name="Wang M."/>
            <person name="Liu G.H."/>
            <person name="Yang H.J."/>
            <person name="Xiao X.J."/>
            <person name="Hsiao Y.Y."/>
            <person name="Wu W.L."/>
            <person name="Chen Y.Y."/>
            <person name="Mitsuda N."/>
            <person name="Ohme-Takagi M."/>
            <person name="Luo Y.B."/>
            <person name="Van de Peer Y."/>
            <person name="Liu Z.J."/>
        </authorList>
    </citation>
    <scope>NUCLEOTIDE SEQUENCE [LARGE SCALE GENOMIC DNA]</scope>
    <source>
        <tissue evidence="3">The whole plant</tissue>
    </source>
</reference>
<keyword evidence="4" id="KW-1185">Reference proteome</keyword>
<feature type="transmembrane region" description="Helical" evidence="1">
    <location>
        <begin position="36"/>
        <end position="58"/>
    </location>
</feature>
<dbReference type="PANTHER" id="PTHR43597:SF6">
    <property type="entry name" value="FE-S METABOLISM ASSOCIATED DOMAIN-CONTAINING PROTEIN"/>
    <property type="match status" value="1"/>
</dbReference>
<dbReference type="STRING" id="906689.A0A2I0X156"/>
<keyword evidence="1" id="KW-1133">Transmembrane helix</keyword>
<name>A0A2I0X156_9ASPA</name>
<proteinExistence type="predicted"/>
<evidence type="ECO:0000313" key="4">
    <source>
        <dbReference type="Proteomes" id="UP000233837"/>
    </source>
</evidence>
<reference evidence="3 4" key="2">
    <citation type="journal article" date="2017" name="Nature">
        <title>The Apostasia genome and the evolution of orchids.</title>
        <authorList>
            <person name="Zhang G.Q."/>
            <person name="Liu K.W."/>
            <person name="Li Z."/>
            <person name="Lohaus R."/>
            <person name="Hsiao Y.Y."/>
            <person name="Niu S.C."/>
            <person name="Wang J.Y."/>
            <person name="Lin Y.C."/>
            <person name="Xu Q."/>
            <person name="Chen L.J."/>
            <person name="Yoshida K."/>
            <person name="Fujiwara S."/>
            <person name="Wang Z.W."/>
            <person name="Zhang Y.Q."/>
            <person name="Mitsuda N."/>
            <person name="Wang M."/>
            <person name="Liu G.H."/>
            <person name="Pecoraro L."/>
            <person name="Huang H.X."/>
            <person name="Xiao X.J."/>
            <person name="Lin M."/>
            <person name="Wu X.Y."/>
            <person name="Wu W.L."/>
            <person name="Chen Y.Y."/>
            <person name="Chang S.B."/>
            <person name="Sakamoto S."/>
            <person name="Ohme-Takagi M."/>
            <person name="Yagi M."/>
            <person name="Zeng S.J."/>
            <person name="Shen C.Y."/>
            <person name="Yeh C.M."/>
            <person name="Luo Y.B."/>
            <person name="Tsai W.C."/>
            <person name="Van de Peer Y."/>
            <person name="Liu Z.J."/>
        </authorList>
    </citation>
    <scope>NUCLEOTIDE SEQUENCE [LARGE SCALE GENOMIC DNA]</scope>
    <source>
        <tissue evidence="3">The whole plant</tissue>
    </source>
</reference>
<dbReference type="Gene3D" id="3.90.1010.10">
    <property type="match status" value="1"/>
</dbReference>
<evidence type="ECO:0000259" key="2">
    <source>
        <dbReference type="Pfam" id="PF02657"/>
    </source>
</evidence>
<dbReference type="SUPFAM" id="SSF82649">
    <property type="entry name" value="SufE/NifU"/>
    <property type="match status" value="1"/>
</dbReference>
<evidence type="ECO:0000256" key="1">
    <source>
        <dbReference type="SAM" id="Phobius"/>
    </source>
</evidence>
<keyword evidence="1" id="KW-0472">Membrane</keyword>
<dbReference type="PANTHER" id="PTHR43597">
    <property type="entry name" value="SULFUR ACCEPTOR PROTEIN CSDE"/>
    <property type="match status" value="1"/>
</dbReference>
<gene>
    <name evidence="3" type="ORF">MA16_Dca013071</name>
</gene>
<evidence type="ECO:0000313" key="3">
    <source>
        <dbReference type="EMBL" id="PKU81640.1"/>
    </source>
</evidence>
<keyword evidence="1" id="KW-0812">Transmembrane</keyword>
<protein>
    <submittedName>
        <fullName evidence="3">SufE-like protein, chloroplastic</fullName>
    </submittedName>
</protein>
<accession>A0A2I0X156</accession>
<dbReference type="EMBL" id="KZ502233">
    <property type="protein sequence ID" value="PKU81640.1"/>
    <property type="molecule type" value="Genomic_DNA"/>
</dbReference>
<feature type="domain" description="Fe-S metabolism associated" evidence="2">
    <location>
        <begin position="81"/>
        <end position="202"/>
    </location>
</feature>
<sequence>MNCFTLATELILNPNPNHKHAPSRSRRLRRRCSYHFVLRCSAAPLVSGSAAIAVAAIATVTESDLESAADACNLRLRRLSDEFKSLPEPIDRVKRLLFYADDLPPFPDADRIPSNRVTGCTAQVWLSARLDALGRMRFAADSDSEITRGFCACLISVVDGARPEDVLAMHAEDLADLNVVGVAGRTHSRVNTWHNVLISMQRSARALIAEGEGKPMVDSFPSLVIGGDGIRANGRYADAQVSLSGQSMGT</sequence>
<dbReference type="InterPro" id="IPR003808">
    <property type="entry name" value="Fe-S_metab-assoc_dom"/>
</dbReference>